<keyword evidence="2 10" id="KW-0808">Transferase</keyword>
<keyword evidence="6 8" id="KW-0472">Membrane</keyword>
<evidence type="ECO:0000256" key="5">
    <source>
        <dbReference type="ARBA" id="ARBA00023098"/>
    </source>
</evidence>
<dbReference type="CDD" id="cd07989">
    <property type="entry name" value="LPLAT_AGPAT-like"/>
    <property type="match status" value="1"/>
</dbReference>
<evidence type="ECO:0000256" key="3">
    <source>
        <dbReference type="ARBA" id="ARBA00022692"/>
    </source>
</evidence>
<dbReference type="RefSeq" id="WP_113824249.1">
    <property type="nucleotide sequence ID" value="NZ_QOCE01000037.1"/>
</dbReference>
<feature type="transmembrane region" description="Helical" evidence="8">
    <location>
        <begin position="20"/>
        <end position="45"/>
    </location>
</feature>
<dbReference type="InterPro" id="IPR002123">
    <property type="entry name" value="Plipid/glycerol_acylTrfase"/>
</dbReference>
<evidence type="ECO:0000256" key="6">
    <source>
        <dbReference type="ARBA" id="ARBA00023136"/>
    </source>
</evidence>
<proteinExistence type="predicted"/>
<comment type="subcellular location">
    <subcellularLocation>
        <location evidence="1">Membrane</location>
    </subcellularLocation>
</comment>
<dbReference type="Proteomes" id="UP000252706">
    <property type="component" value="Unassembled WGS sequence"/>
</dbReference>
<dbReference type="GO" id="GO:0006629">
    <property type="term" value="P:lipid metabolic process"/>
    <property type="evidence" value="ECO:0007669"/>
    <property type="project" value="UniProtKB-KW"/>
</dbReference>
<keyword evidence="5" id="KW-0443">Lipid metabolism</keyword>
<dbReference type="EMBL" id="QOCE01000037">
    <property type="protein sequence ID" value="RBW53399.1"/>
    <property type="molecule type" value="Genomic_DNA"/>
</dbReference>
<dbReference type="GO" id="GO:0016020">
    <property type="term" value="C:membrane"/>
    <property type="evidence" value="ECO:0007669"/>
    <property type="project" value="UniProtKB-SubCell"/>
</dbReference>
<dbReference type="Pfam" id="PF01553">
    <property type="entry name" value="Acyltransferase"/>
    <property type="match status" value="1"/>
</dbReference>
<feature type="domain" description="Phospholipid/glycerol acyltransferase" evidence="9">
    <location>
        <begin position="90"/>
        <end position="205"/>
    </location>
</feature>
<organism evidence="10 11">
    <name type="scientific">Phaeobacter gallaeciensis</name>
    <dbReference type="NCBI Taxonomy" id="60890"/>
    <lineage>
        <taxon>Bacteria</taxon>
        <taxon>Pseudomonadati</taxon>
        <taxon>Pseudomonadota</taxon>
        <taxon>Alphaproteobacteria</taxon>
        <taxon>Rhodobacterales</taxon>
        <taxon>Roseobacteraceae</taxon>
        <taxon>Phaeobacter</taxon>
    </lineage>
</organism>
<dbReference type="SMART" id="SM00563">
    <property type="entry name" value="PlsC"/>
    <property type="match status" value="1"/>
</dbReference>
<comment type="caution">
    <text evidence="10">The sequence shown here is derived from an EMBL/GenBank/DDBJ whole genome shotgun (WGS) entry which is preliminary data.</text>
</comment>
<evidence type="ECO:0000256" key="8">
    <source>
        <dbReference type="SAM" id="Phobius"/>
    </source>
</evidence>
<evidence type="ECO:0000256" key="2">
    <source>
        <dbReference type="ARBA" id="ARBA00022679"/>
    </source>
</evidence>
<dbReference type="SUPFAM" id="SSF69593">
    <property type="entry name" value="Glycerol-3-phosphate (1)-acyltransferase"/>
    <property type="match status" value="1"/>
</dbReference>
<dbReference type="PANTHER" id="PTHR23063:SF52">
    <property type="entry name" value="LYSOPHOSPHATIDYLCHOLINE ACYLTRANSFERASE"/>
    <property type="match status" value="1"/>
</dbReference>
<dbReference type="AlphaFoldDB" id="A0A366WYC6"/>
<protein>
    <submittedName>
        <fullName evidence="10">1-acyl-sn-glycerol-3-phosphate acyltransferase</fullName>
    </submittedName>
</protein>
<keyword evidence="7 10" id="KW-0012">Acyltransferase</keyword>
<evidence type="ECO:0000313" key="11">
    <source>
        <dbReference type="Proteomes" id="UP000252706"/>
    </source>
</evidence>
<sequence length="283" mass="31828">MAPLWDSEEAAEPIVIGPLGWVLVILRGVPLGGLVFGGLILLLLIRLVERPICGLHRPVTPFITQFVCRNAFRILGIGFKTTGELMIQRGAVVANHTSWLDIFALNARKRIYFVSKSEVANWPGIGWLARATGTVFIERNPKKAREQTEVFESRLKAGHKLLFFPEGTSTDGLRVLPFKTTLFAAFFSEQLREIMYVQPVSAVFHAPQGEPDRFYGWWGDMEFAPHLLKTLAAQRQGWVELIYHSPAKVSDFDNRKALAAHCEATVRHAHTLARVDRKETGKE</sequence>
<evidence type="ECO:0000259" key="9">
    <source>
        <dbReference type="SMART" id="SM00563"/>
    </source>
</evidence>
<gene>
    <name evidence="10" type="ORF">DS909_14845</name>
</gene>
<evidence type="ECO:0000256" key="7">
    <source>
        <dbReference type="ARBA" id="ARBA00023315"/>
    </source>
</evidence>
<dbReference type="GO" id="GO:0016746">
    <property type="term" value="F:acyltransferase activity"/>
    <property type="evidence" value="ECO:0007669"/>
    <property type="project" value="UniProtKB-KW"/>
</dbReference>
<dbReference type="PANTHER" id="PTHR23063">
    <property type="entry name" value="PHOSPHOLIPID ACYLTRANSFERASE"/>
    <property type="match status" value="1"/>
</dbReference>
<evidence type="ECO:0000313" key="10">
    <source>
        <dbReference type="EMBL" id="RBW53399.1"/>
    </source>
</evidence>
<accession>A0A366WYC6</accession>
<evidence type="ECO:0000256" key="4">
    <source>
        <dbReference type="ARBA" id="ARBA00022989"/>
    </source>
</evidence>
<keyword evidence="4 8" id="KW-1133">Transmembrane helix</keyword>
<keyword evidence="3 8" id="KW-0812">Transmembrane</keyword>
<reference evidence="10 11" key="1">
    <citation type="submission" date="2018-07" db="EMBL/GenBank/DDBJ databases">
        <title>Modular assembly of carbohydrate-degrading microbial communities in the ocean.</title>
        <authorList>
            <person name="Enke T.N."/>
            <person name="Datta M.S."/>
            <person name="Schwartzman J.A."/>
            <person name="Cermak N."/>
            <person name="Schmitz D.A."/>
            <person name="Barrere J."/>
            <person name="Cordero O.X."/>
        </authorList>
    </citation>
    <scope>NUCLEOTIDE SEQUENCE [LARGE SCALE GENOMIC DNA]</scope>
    <source>
        <strain evidence="10 11">C3M10</strain>
    </source>
</reference>
<name>A0A366WYC6_9RHOB</name>
<dbReference type="OrthoDB" id="9806880at2"/>
<evidence type="ECO:0000256" key="1">
    <source>
        <dbReference type="ARBA" id="ARBA00004370"/>
    </source>
</evidence>